<reference evidence="2 3" key="1">
    <citation type="submission" date="2016-10" db="EMBL/GenBank/DDBJ databases">
        <title>Draft genome sequence of Coniochaeta ligniaria NRRL30616, a lignocellulolytic fungus for bioabatement of inhibitors in plant biomass hydrolysates.</title>
        <authorList>
            <consortium name="DOE Joint Genome Institute"/>
            <person name="Jimenez D.J."/>
            <person name="Hector R.E."/>
            <person name="Riley R."/>
            <person name="Sun H."/>
            <person name="Grigoriev I.V."/>
            <person name="Van Elsas J.D."/>
            <person name="Nichols N.N."/>
        </authorList>
    </citation>
    <scope>NUCLEOTIDE SEQUENCE [LARGE SCALE GENOMIC DNA]</scope>
    <source>
        <strain evidence="2 3">NRRL 30616</strain>
    </source>
</reference>
<dbReference type="Pfam" id="PF12697">
    <property type="entry name" value="Abhydrolase_6"/>
    <property type="match status" value="1"/>
</dbReference>
<proteinExistence type="predicted"/>
<dbReference type="EMBL" id="KV875106">
    <property type="protein sequence ID" value="OIW23427.1"/>
    <property type="molecule type" value="Genomic_DNA"/>
</dbReference>
<dbReference type="GO" id="GO:0016787">
    <property type="term" value="F:hydrolase activity"/>
    <property type="evidence" value="ECO:0007669"/>
    <property type="project" value="UniProtKB-KW"/>
</dbReference>
<keyword evidence="2" id="KW-0378">Hydrolase</keyword>
<evidence type="ECO:0000313" key="3">
    <source>
        <dbReference type="Proteomes" id="UP000182658"/>
    </source>
</evidence>
<dbReference type="InterPro" id="IPR000073">
    <property type="entry name" value="AB_hydrolase_1"/>
</dbReference>
<evidence type="ECO:0000259" key="1">
    <source>
        <dbReference type="Pfam" id="PF12697"/>
    </source>
</evidence>
<keyword evidence="3" id="KW-1185">Reference proteome</keyword>
<evidence type="ECO:0000313" key="2">
    <source>
        <dbReference type="EMBL" id="OIW23427.1"/>
    </source>
</evidence>
<dbReference type="Gene3D" id="3.40.50.1820">
    <property type="entry name" value="alpha/beta hydrolase"/>
    <property type="match status" value="1"/>
</dbReference>
<dbReference type="SUPFAM" id="SSF53474">
    <property type="entry name" value="alpha/beta-Hydrolases"/>
    <property type="match status" value="1"/>
</dbReference>
<protein>
    <submittedName>
        <fullName evidence="2">Alpha/beta-hydrolase</fullName>
    </submittedName>
</protein>
<name>A0A1J7I7V6_9PEZI</name>
<sequence length="331" mass="36295">MDAHRITLASKPGASLAAYTYTPRASAELPSPLGKTLVVFLNGLVSPQSSWKATIDLLLQNDQQYLPALLTYDRYGQGESDPDPTDPPNTPYGHDATAVVEDLYQLLGQVCSDVLHLRAPGESSNTRLVFVCNSIGCVQARLYAVAHPGTVCGFLFLDSMMANSDFVSVFPDPDAADFDPSKLPQGVSIEEIRYSREQYRKFFHPTVPNPERFDRRDMQQRLPFADKPLLPAGPDGSHPLLTVVGHDFDRFAQDGLEGFMAIPKAVTNAYMNPVWHAYNQGLTRLTGRKDAPTEPIIVGGCGHVIQKDSPSFVANQIHILLDRLCADIASV</sequence>
<gene>
    <name evidence="2" type="ORF">CONLIGDRAFT_585814</name>
</gene>
<organism evidence="2 3">
    <name type="scientific">Coniochaeta ligniaria NRRL 30616</name>
    <dbReference type="NCBI Taxonomy" id="1408157"/>
    <lineage>
        <taxon>Eukaryota</taxon>
        <taxon>Fungi</taxon>
        <taxon>Dikarya</taxon>
        <taxon>Ascomycota</taxon>
        <taxon>Pezizomycotina</taxon>
        <taxon>Sordariomycetes</taxon>
        <taxon>Sordariomycetidae</taxon>
        <taxon>Coniochaetales</taxon>
        <taxon>Coniochaetaceae</taxon>
        <taxon>Coniochaeta</taxon>
    </lineage>
</organism>
<dbReference type="InParanoid" id="A0A1J7I7V6"/>
<dbReference type="AlphaFoldDB" id="A0A1J7I7V6"/>
<feature type="domain" description="AB hydrolase-1" evidence="1">
    <location>
        <begin position="38"/>
        <end position="315"/>
    </location>
</feature>
<dbReference type="Proteomes" id="UP000182658">
    <property type="component" value="Unassembled WGS sequence"/>
</dbReference>
<dbReference type="InterPro" id="IPR029058">
    <property type="entry name" value="AB_hydrolase_fold"/>
</dbReference>
<dbReference type="OrthoDB" id="3466836at2759"/>
<accession>A0A1J7I7V6</accession>